<reference evidence="9 10" key="1">
    <citation type="submission" date="2018-06" db="EMBL/GenBank/DDBJ databases">
        <title>Pseudomonas diversity within urban Lake Michigan freshwaters.</title>
        <authorList>
            <person name="Batrich M."/>
            <person name="Hatzopoulos T."/>
            <person name="Putonti C."/>
        </authorList>
    </citation>
    <scope>NUCLEOTIDE SEQUENCE [LARGE SCALE GENOMIC DNA]</scope>
    <source>
        <strain evidence="9 10">MB-090714</strain>
    </source>
</reference>
<protein>
    <submittedName>
        <fullName evidence="9">Channel protein TolC</fullName>
    </submittedName>
</protein>
<evidence type="ECO:0000256" key="5">
    <source>
        <dbReference type="ARBA" id="ARBA00022692"/>
    </source>
</evidence>
<dbReference type="InterPro" id="IPR003423">
    <property type="entry name" value="OMP_efflux"/>
</dbReference>
<evidence type="ECO:0000313" key="10">
    <source>
        <dbReference type="Proteomes" id="UP000248146"/>
    </source>
</evidence>
<evidence type="ECO:0000313" key="9">
    <source>
        <dbReference type="EMBL" id="PYC25768.1"/>
    </source>
</evidence>
<organism evidence="9 10">
    <name type="scientific">Aquipseudomonas alcaligenes</name>
    <name type="common">Pseudomonas alcaligenes</name>
    <dbReference type="NCBI Taxonomy" id="43263"/>
    <lineage>
        <taxon>Bacteria</taxon>
        <taxon>Pseudomonadati</taxon>
        <taxon>Pseudomonadota</taxon>
        <taxon>Gammaproteobacteria</taxon>
        <taxon>Pseudomonadales</taxon>
        <taxon>Pseudomonadaceae</taxon>
        <taxon>Aquipseudomonas</taxon>
    </lineage>
</organism>
<dbReference type="PANTHER" id="PTHR30026">
    <property type="entry name" value="OUTER MEMBRANE PROTEIN TOLC"/>
    <property type="match status" value="1"/>
</dbReference>
<keyword evidence="4" id="KW-1134">Transmembrane beta strand</keyword>
<keyword evidence="7" id="KW-0998">Cell outer membrane</keyword>
<gene>
    <name evidence="9" type="ORF">DMO17_08820</name>
</gene>
<dbReference type="GO" id="GO:1990281">
    <property type="term" value="C:efflux pump complex"/>
    <property type="evidence" value="ECO:0007669"/>
    <property type="project" value="TreeGrafter"/>
</dbReference>
<dbReference type="PANTHER" id="PTHR30026:SF22">
    <property type="entry name" value="OUTER MEMBRANE EFFLUX PROTEIN"/>
    <property type="match status" value="1"/>
</dbReference>
<dbReference type="SUPFAM" id="SSF56954">
    <property type="entry name" value="Outer membrane efflux proteins (OEP)"/>
    <property type="match status" value="1"/>
</dbReference>
<dbReference type="Proteomes" id="UP000248146">
    <property type="component" value="Unassembled WGS sequence"/>
</dbReference>
<comment type="subcellular location">
    <subcellularLocation>
        <location evidence="1">Cell outer membrane</location>
    </subcellularLocation>
</comment>
<dbReference type="RefSeq" id="WP_110682119.1">
    <property type="nucleotide sequence ID" value="NZ_QJRX01000004.1"/>
</dbReference>
<feature type="chain" id="PRO_5016001277" evidence="8">
    <location>
        <begin position="23"/>
        <end position="451"/>
    </location>
</feature>
<dbReference type="GO" id="GO:0009279">
    <property type="term" value="C:cell outer membrane"/>
    <property type="evidence" value="ECO:0007669"/>
    <property type="project" value="UniProtKB-SubCell"/>
</dbReference>
<keyword evidence="6" id="KW-0472">Membrane</keyword>
<proteinExistence type="inferred from homology"/>
<dbReference type="InterPro" id="IPR051906">
    <property type="entry name" value="TolC-like"/>
</dbReference>
<dbReference type="PROSITE" id="PS51257">
    <property type="entry name" value="PROKAR_LIPOPROTEIN"/>
    <property type="match status" value="1"/>
</dbReference>
<accession>A0A2V4L1I8</accession>
<dbReference type="GO" id="GO:0015562">
    <property type="term" value="F:efflux transmembrane transporter activity"/>
    <property type="evidence" value="ECO:0007669"/>
    <property type="project" value="InterPro"/>
</dbReference>
<evidence type="ECO:0000256" key="8">
    <source>
        <dbReference type="SAM" id="SignalP"/>
    </source>
</evidence>
<evidence type="ECO:0000256" key="2">
    <source>
        <dbReference type="ARBA" id="ARBA00007613"/>
    </source>
</evidence>
<dbReference type="AlphaFoldDB" id="A0A2V4L1I8"/>
<evidence type="ECO:0000256" key="4">
    <source>
        <dbReference type="ARBA" id="ARBA00022452"/>
    </source>
</evidence>
<dbReference type="NCBIfam" id="TIGR01844">
    <property type="entry name" value="type_I_sec_TolC"/>
    <property type="match status" value="1"/>
</dbReference>
<keyword evidence="8" id="KW-0732">Signal</keyword>
<evidence type="ECO:0000256" key="3">
    <source>
        <dbReference type="ARBA" id="ARBA00022448"/>
    </source>
</evidence>
<name>A0A2V4L1I8_AQUAC</name>
<dbReference type="GO" id="GO:0015288">
    <property type="term" value="F:porin activity"/>
    <property type="evidence" value="ECO:0007669"/>
    <property type="project" value="TreeGrafter"/>
</dbReference>
<dbReference type="Gene3D" id="1.20.1600.10">
    <property type="entry name" value="Outer membrane efflux proteins (OEP)"/>
    <property type="match status" value="1"/>
</dbReference>
<dbReference type="OrthoDB" id="9814637at2"/>
<dbReference type="EMBL" id="QJRX01000004">
    <property type="protein sequence ID" value="PYC25768.1"/>
    <property type="molecule type" value="Genomic_DNA"/>
</dbReference>
<evidence type="ECO:0000256" key="6">
    <source>
        <dbReference type="ARBA" id="ARBA00023136"/>
    </source>
</evidence>
<keyword evidence="5" id="KW-0812">Transmembrane</keyword>
<dbReference type="InterPro" id="IPR010130">
    <property type="entry name" value="T1SS_OMP_TolC"/>
</dbReference>
<evidence type="ECO:0000256" key="7">
    <source>
        <dbReference type="ARBA" id="ARBA00023237"/>
    </source>
</evidence>
<evidence type="ECO:0000256" key="1">
    <source>
        <dbReference type="ARBA" id="ARBA00004442"/>
    </source>
</evidence>
<comment type="similarity">
    <text evidence="2">Belongs to the outer membrane factor (OMF) (TC 1.B.17) family.</text>
</comment>
<comment type="caution">
    <text evidence="9">The sequence shown here is derived from an EMBL/GenBank/DDBJ whole genome shotgun (WGS) entry which is preliminary data.</text>
</comment>
<keyword evidence="3" id="KW-0813">Transport</keyword>
<dbReference type="Pfam" id="PF02321">
    <property type="entry name" value="OEP"/>
    <property type="match status" value="2"/>
</dbReference>
<feature type="signal peptide" evidence="8">
    <location>
        <begin position="1"/>
        <end position="22"/>
    </location>
</feature>
<sequence length="451" mass="50883">MRVLTPLCSSILLAMACAQAQAMTLSEAIQSTIDNHPELHASMNDRLSADEDVKIARGGYLPTVDLLVGYGREQTDSPSTRALGDHNKETLNYRDAELRLRQMLFDGFNTPNEVARTESVVNSRAYYVLGTSESLALRTVEVYLDVLKRREMVSLAENNLQAHQRIHDQIRLRSERGVGSTADLDQSEARLALAENNLYTEQVNLADAQANFFSATGRMPDELEQPATVKGELPEDINMARQTVMDNNPYLKSAQADVHAAEKQYEVAKAPFYPRFDLELATTADDNVQGDEGHYNTWRAAVVMNYNLFNGMRDKARLQGAAHKINQSMDIRNNALRVLNENLALAWNAMENARLQTPKARDYADYTSRVREAYQQQFSLGQRTLLDLLDSENELFTANRRYTEVRYTEEFSMYRVISAMGELLKKQNVVVPAEAVALTEVKSEARLPDMQ</sequence>